<accession>A0AA35SRA0</accession>
<dbReference type="InterPro" id="IPR017850">
    <property type="entry name" value="Alkaline_phosphatase_core_sf"/>
</dbReference>
<name>A0AA35SRA0_GEOBA</name>
<organism evidence="1 2">
    <name type="scientific">Geodia barretti</name>
    <name type="common">Barrett's horny sponge</name>
    <dbReference type="NCBI Taxonomy" id="519541"/>
    <lineage>
        <taxon>Eukaryota</taxon>
        <taxon>Metazoa</taxon>
        <taxon>Porifera</taxon>
        <taxon>Demospongiae</taxon>
        <taxon>Heteroscleromorpha</taxon>
        <taxon>Tetractinellida</taxon>
        <taxon>Astrophorina</taxon>
        <taxon>Geodiidae</taxon>
        <taxon>Geodia</taxon>
    </lineage>
</organism>
<dbReference type="AlphaFoldDB" id="A0AA35SRA0"/>
<gene>
    <name evidence="1" type="ORF">GBAR_LOCUS19567</name>
</gene>
<dbReference type="GO" id="GO:0051377">
    <property type="term" value="F:mannose-ethanolamine phosphotransferase activity"/>
    <property type="evidence" value="ECO:0007669"/>
    <property type="project" value="TreeGrafter"/>
</dbReference>
<comment type="caution">
    <text evidence="1">The sequence shown here is derived from an EMBL/GenBank/DDBJ whole genome shotgun (WGS) entry which is preliminary data.</text>
</comment>
<dbReference type="PANTHER" id="PTHR23071:SF1">
    <property type="entry name" value="GPI ETHANOLAMINE PHOSPHATE TRANSFERASE 3"/>
    <property type="match status" value="1"/>
</dbReference>
<dbReference type="GO" id="GO:0006506">
    <property type="term" value="P:GPI anchor biosynthetic process"/>
    <property type="evidence" value="ECO:0007669"/>
    <property type="project" value="InterPro"/>
</dbReference>
<proteinExistence type="predicted"/>
<dbReference type="PANTHER" id="PTHR23071">
    <property type="entry name" value="PHOSPHATIDYLINOSITOL GLYCAN"/>
    <property type="match status" value="1"/>
</dbReference>
<dbReference type="InterPro" id="IPR039524">
    <property type="entry name" value="PIGO/GPI13"/>
</dbReference>
<evidence type="ECO:0000313" key="2">
    <source>
        <dbReference type="Proteomes" id="UP001174909"/>
    </source>
</evidence>
<dbReference type="SUPFAM" id="SSF53649">
    <property type="entry name" value="Alkaline phosphatase-like"/>
    <property type="match status" value="1"/>
</dbReference>
<evidence type="ECO:0000313" key="1">
    <source>
        <dbReference type="EMBL" id="CAI8034815.1"/>
    </source>
</evidence>
<protein>
    <submittedName>
        <fullName evidence="1">GPI ethanolamine phosphate transferase 3</fullName>
    </submittedName>
</protein>
<dbReference type="Gene3D" id="3.40.720.10">
    <property type="entry name" value="Alkaline Phosphatase, subunit A"/>
    <property type="match status" value="1"/>
</dbReference>
<reference evidence="1" key="1">
    <citation type="submission" date="2023-03" db="EMBL/GenBank/DDBJ databases">
        <authorList>
            <person name="Steffen K."/>
            <person name="Cardenas P."/>
        </authorList>
    </citation>
    <scope>NUCLEOTIDE SEQUENCE</scope>
</reference>
<dbReference type="GO" id="GO:0005789">
    <property type="term" value="C:endoplasmic reticulum membrane"/>
    <property type="evidence" value="ECO:0007669"/>
    <property type="project" value="TreeGrafter"/>
</dbReference>
<keyword evidence="2" id="KW-1185">Reference proteome</keyword>
<keyword evidence="1" id="KW-0808">Transferase</keyword>
<dbReference type="EMBL" id="CASHTH010002753">
    <property type="protein sequence ID" value="CAI8034815.1"/>
    <property type="molecule type" value="Genomic_DNA"/>
</dbReference>
<sequence length="219" mass="24965">MARPRGSLLLLVLLVCHAVALLLFCKGFLLRRVVIPEYSNCSLGHFTPSQPDETGEAIPDESRTCYPYPRRFKRVLWLLIDALRYDFAEYDASLDPSPPVYRNKLPYVRDLLANRPQNARLFRFVADPPTTTMQRLKALTTGSLPTFIDIGSNFNSHEITEDSLPHQMKANGRNLTFIGDDTWLGLYEGMLTRVFDYPSLNVKDLHTVDNGVSITWDRS</sequence>
<dbReference type="Proteomes" id="UP001174909">
    <property type="component" value="Unassembled WGS sequence"/>
</dbReference>